<keyword evidence="2" id="KW-1185">Reference proteome</keyword>
<comment type="caution">
    <text evidence="1">The sequence shown here is derived from an EMBL/GenBank/DDBJ whole genome shotgun (WGS) entry which is preliminary data.</text>
</comment>
<gene>
    <name evidence="1" type="ORF">CA13_10330</name>
</gene>
<evidence type="ECO:0000313" key="1">
    <source>
        <dbReference type="EMBL" id="TWT79629.1"/>
    </source>
</evidence>
<dbReference type="AlphaFoldDB" id="A0A5C5YX45"/>
<dbReference type="EMBL" id="SJPJ01000001">
    <property type="protein sequence ID" value="TWT79629.1"/>
    <property type="molecule type" value="Genomic_DNA"/>
</dbReference>
<organism evidence="1 2">
    <name type="scientific">Novipirellula herctigrandis</name>
    <dbReference type="NCBI Taxonomy" id="2527986"/>
    <lineage>
        <taxon>Bacteria</taxon>
        <taxon>Pseudomonadati</taxon>
        <taxon>Planctomycetota</taxon>
        <taxon>Planctomycetia</taxon>
        <taxon>Pirellulales</taxon>
        <taxon>Pirellulaceae</taxon>
        <taxon>Novipirellula</taxon>
    </lineage>
</organism>
<proteinExistence type="predicted"/>
<evidence type="ECO:0000313" key="2">
    <source>
        <dbReference type="Proteomes" id="UP000315010"/>
    </source>
</evidence>
<accession>A0A5C5YX45</accession>
<name>A0A5C5YX45_9BACT</name>
<sequence>MSVVTTIAIGFAWYARNSATRTQEPRSLARIEELTENRTSIFDISDAVNHWCGTWSGGVVYTELRGPAFIRCLDLDAFRRVTHIEFQHEENPDLVVELDAFEELESVSCSNWTTRLSDRSQSAAELAGVLYLFRSTHPDVDVRYDGSNTTAYEVSQSILDDLLGGVDSQPNVTGNDPFGGVSAAYDDPFWRRSV</sequence>
<protein>
    <submittedName>
        <fullName evidence="1">Uncharacterized protein</fullName>
    </submittedName>
</protein>
<reference evidence="1 2" key="1">
    <citation type="submission" date="2019-02" db="EMBL/GenBank/DDBJ databases">
        <title>Deep-cultivation of Planctomycetes and their phenomic and genomic characterization uncovers novel biology.</title>
        <authorList>
            <person name="Wiegand S."/>
            <person name="Jogler M."/>
            <person name="Boedeker C."/>
            <person name="Pinto D."/>
            <person name="Vollmers J."/>
            <person name="Rivas-Marin E."/>
            <person name="Kohn T."/>
            <person name="Peeters S.H."/>
            <person name="Heuer A."/>
            <person name="Rast P."/>
            <person name="Oberbeckmann S."/>
            <person name="Bunk B."/>
            <person name="Jeske O."/>
            <person name="Meyerdierks A."/>
            <person name="Storesund J.E."/>
            <person name="Kallscheuer N."/>
            <person name="Luecker S."/>
            <person name="Lage O.M."/>
            <person name="Pohl T."/>
            <person name="Merkel B.J."/>
            <person name="Hornburger P."/>
            <person name="Mueller R.-W."/>
            <person name="Bruemmer F."/>
            <person name="Labrenz M."/>
            <person name="Spormann A.M."/>
            <person name="Op Den Camp H."/>
            <person name="Overmann J."/>
            <person name="Amann R."/>
            <person name="Jetten M.S.M."/>
            <person name="Mascher T."/>
            <person name="Medema M.H."/>
            <person name="Devos D.P."/>
            <person name="Kaster A.-K."/>
            <person name="Ovreas L."/>
            <person name="Rohde M."/>
            <person name="Galperin M.Y."/>
            <person name="Jogler C."/>
        </authorList>
    </citation>
    <scope>NUCLEOTIDE SEQUENCE [LARGE SCALE GENOMIC DNA]</scope>
    <source>
        <strain evidence="1 2">CA13</strain>
    </source>
</reference>
<dbReference type="Proteomes" id="UP000315010">
    <property type="component" value="Unassembled WGS sequence"/>
</dbReference>